<dbReference type="GO" id="GO:0003700">
    <property type="term" value="F:DNA-binding transcription factor activity"/>
    <property type="evidence" value="ECO:0007669"/>
    <property type="project" value="InterPro"/>
</dbReference>
<evidence type="ECO:0000256" key="2">
    <source>
        <dbReference type="ARBA" id="ARBA00023125"/>
    </source>
</evidence>
<feature type="domain" description="HTH araC/xylS-type" evidence="4">
    <location>
        <begin position="168"/>
        <end position="266"/>
    </location>
</feature>
<dbReference type="OrthoDB" id="110167at2"/>
<dbReference type="InterPro" id="IPR009057">
    <property type="entry name" value="Homeodomain-like_sf"/>
</dbReference>
<dbReference type="InterPro" id="IPR050204">
    <property type="entry name" value="AraC_XylS_family_regulators"/>
</dbReference>
<accession>A0A1E3VFD6</accession>
<keyword evidence="2" id="KW-0238">DNA-binding</keyword>
<dbReference type="PANTHER" id="PTHR46796">
    <property type="entry name" value="HTH-TYPE TRANSCRIPTIONAL ACTIVATOR RHAS-RELATED"/>
    <property type="match status" value="1"/>
</dbReference>
<dbReference type="PANTHER" id="PTHR46796:SF6">
    <property type="entry name" value="ARAC SUBFAMILY"/>
    <property type="match status" value="1"/>
</dbReference>
<keyword evidence="6" id="KW-1185">Reference proteome</keyword>
<evidence type="ECO:0000313" key="5">
    <source>
        <dbReference type="EMBL" id="ODR92310.1"/>
    </source>
</evidence>
<dbReference type="EMBL" id="LYBW01000045">
    <property type="protein sequence ID" value="ODR92310.1"/>
    <property type="molecule type" value="Genomic_DNA"/>
</dbReference>
<dbReference type="RefSeq" id="WP_069457441.1">
    <property type="nucleotide sequence ID" value="NZ_LYBW01000045.1"/>
</dbReference>
<dbReference type="SUPFAM" id="SSF46689">
    <property type="entry name" value="Homeodomain-like"/>
    <property type="match status" value="2"/>
</dbReference>
<dbReference type="PROSITE" id="PS01124">
    <property type="entry name" value="HTH_ARAC_FAMILY_2"/>
    <property type="match status" value="1"/>
</dbReference>
<proteinExistence type="predicted"/>
<protein>
    <recommendedName>
        <fullName evidence="4">HTH araC/xylS-type domain-containing protein</fullName>
    </recommendedName>
</protein>
<evidence type="ECO:0000313" key="6">
    <source>
        <dbReference type="Proteomes" id="UP000094342"/>
    </source>
</evidence>
<reference evidence="6" key="1">
    <citation type="submission" date="2016-05" db="EMBL/GenBank/DDBJ databases">
        <authorList>
            <person name="Li Y."/>
        </authorList>
    </citation>
    <scope>NUCLEOTIDE SEQUENCE [LARGE SCALE GENOMIC DNA]</scope>
    <source>
        <strain evidence="6">YIC4027</strain>
    </source>
</reference>
<dbReference type="AlphaFoldDB" id="A0A1E3VFD6"/>
<comment type="caution">
    <text evidence="5">The sequence shown here is derived from an EMBL/GenBank/DDBJ whole genome shotgun (WGS) entry which is preliminary data.</text>
</comment>
<evidence type="ECO:0000259" key="4">
    <source>
        <dbReference type="PROSITE" id="PS01124"/>
    </source>
</evidence>
<dbReference type="STRING" id="1752398.A8M32_05670"/>
<dbReference type="GO" id="GO:0043565">
    <property type="term" value="F:sequence-specific DNA binding"/>
    <property type="evidence" value="ECO:0007669"/>
    <property type="project" value="InterPro"/>
</dbReference>
<evidence type="ECO:0000256" key="3">
    <source>
        <dbReference type="ARBA" id="ARBA00023163"/>
    </source>
</evidence>
<name>A0A1E3VFD6_9HYPH</name>
<dbReference type="SMART" id="SM00342">
    <property type="entry name" value="HTH_ARAC"/>
    <property type="match status" value="1"/>
</dbReference>
<evidence type="ECO:0000256" key="1">
    <source>
        <dbReference type="ARBA" id="ARBA00023015"/>
    </source>
</evidence>
<gene>
    <name evidence="5" type="ORF">A8M32_05670</name>
</gene>
<dbReference type="Proteomes" id="UP000094342">
    <property type="component" value="Unassembled WGS sequence"/>
</dbReference>
<dbReference type="Gene3D" id="1.10.10.60">
    <property type="entry name" value="Homeodomain-like"/>
    <property type="match status" value="1"/>
</dbReference>
<sequence>MSGPTALTPEPARRVTVGRWSAELLPRRPYEARYTADRPVLGFAFESQEGVHAYASDRIRPFRARPNGLAYVPKGCEVFSCSASGGEYLVLTGFDLEEEGGFAFSDRIDSLAVAAAHELRRLFLASPFAEPLRYEAQMIALVDRLCLQMGCRAPSSDTPQWMTARRLRRIDEIIEGNLDGELTVQALAEGLGLSAGFFSRAFKQATGWSPHAYIVDRRVARARSLITAGAVDLSAVALAVGFSSHAHLSATFHRQLGISPSALRRSFNLRA</sequence>
<keyword evidence="1" id="KW-0805">Transcription regulation</keyword>
<dbReference type="Pfam" id="PF12833">
    <property type="entry name" value="HTH_18"/>
    <property type="match status" value="1"/>
</dbReference>
<keyword evidence="3" id="KW-0804">Transcription</keyword>
<dbReference type="InterPro" id="IPR018060">
    <property type="entry name" value="HTH_AraC"/>
</dbReference>
<organism evidence="5 6">
    <name type="scientific">Sinorhizobium alkalisoli</name>
    <dbReference type="NCBI Taxonomy" id="1752398"/>
    <lineage>
        <taxon>Bacteria</taxon>
        <taxon>Pseudomonadati</taxon>
        <taxon>Pseudomonadota</taxon>
        <taxon>Alphaproteobacteria</taxon>
        <taxon>Hyphomicrobiales</taxon>
        <taxon>Rhizobiaceae</taxon>
        <taxon>Sinorhizobium/Ensifer group</taxon>
        <taxon>Sinorhizobium</taxon>
    </lineage>
</organism>